<accession>C8X3I1</accession>
<dbReference type="Proteomes" id="UP000001052">
    <property type="component" value="Chromosome"/>
</dbReference>
<evidence type="ECO:0000313" key="2">
    <source>
        <dbReference type="EMBL" id="ACV68978.1"/>
    </source>
</evidence>
<dbReference type="InterPro" id="IPR036465">
    <property type="entry name" value="vWFA_dom_sf"/>
</dbReference>
<dbReference type="Gene3D" id="3.40.50.410">
    <property type="entry name" value="von Willebrand factor, type A domain"/>
    <property type="match status" value="1"/>
</dbReference>
<name>C8X3I1_DESRD</name>
<dbReference type="STRING" id="485915.Dret_1694"/>
<dbReference type="KEGG" id="drt:Dret_1694"/>
<reference evidence="3" key="1">
    <citation type="submission" date="2009-09" db="EMBL/GenBank/DDBJ databases">
        <title>The complete chromosome of Desulfohalobium retbaense DSM 5692.</title>
        <authorList>
            <consortium name="US DOE Joint Genome Institute (JGI-PGF)"/>
            <person name="Lucas S."/>
            <person name="Copeland A."/>
            <person name="Lapidus A."/>
            <person name="Glavina del Rio T."/>
            <person name="Dalin E."/>
            <person name="Tice H."/>
            <person name="Bruce D."/>
            <person name="Goodwin L."/>
            <person name="Pitluck S."/>
            <person name="Kyrpides N."/>
            <person name="Mavromatis K."/>
            <person name="Ivanova N."/>
            <person name="Mikhailova N."/>
            <person name="Munk A.C."/>
            <person name="Brettin T."/>
            <person name="Detter J.C."/>
            <person name="Han C."/>
            <person name="Tapia R."/>
            <person name="Larimer F."/>
            <person name="Land M."/>
            <person name="Hauser L."/>
            <person name="Markowitz V."/>
            <person name="Cheng J.-F."/>
            <person name="Hugenholtz P."/>
            <person name="Woyke T."/>
            <person name="Wu D."/>
            <person name="Spring S."/>
            <person name="Klenk H.-P."/>
            <person name="Eisen J.A."/>
        </authorList>
    </citation>
    <scope>NUCLEOTIDE SEQUENCE [LARGE SCALE GENOMIC DNA]</scope>
    <source>
        <strain evidence="3">DSM 5692</strain>
    </source>
</reference>
<organism evidence="2 3">
    <name type="scientific">Desulfohalobium retbaense (strain ATCC 49708 / DSM 5692 / JCM 16813 / HR100)</name>
    <dbReference type="NCBI Taxonomy" id="485915"/>
    <lineage>
        <taxon>Bacteria</taxon>
        <taxon>Pseudomonadati</taxon>
        <taxon>Thermodesulfobacteriota</taxon>
        <taxon>Desulfovibrionia</taxon>
        <taxon>Desulfovibrionales</taxon>
        <taxon>Desulfohalobiaceae</taxon>
        <taxon>Desulfohalobium</taxon>
    </lineage>
</organism>
<dbReference type="eggNOG" id="COG3419">
    <property type="taxonomic scope" value="Bacteria"/>
</dbReference>
<reference evidence="2 3" key="2">
    <citation type="journal article" date="2010" name="Stand. Genomic Sci.">
        <title>Complete genome sequence of Desulfohalobium retbaense type strain (HR(100)).</title>
        <authorList>
            <person name="Spring S."/>
            <person name="Nolan M."/>
            <person name="Lapidus A."/>
            <person name="Glavina Del Rio T."/>
            <person name="Copeland A."/>
            <person name="Tice H."/>
            <person name="Cheng J.F."/>
            <person name="Lucas S."/>
            <person name="Land M."/>
            <person name="Chen F."/>
            <person name="Bruce D."/>
            <person name="Goodwin L."/>
            <person name="Pitluck S."/>
            <person name="Ivanova N."/>
            <person name="Mavromatis K."/>
            <person name="Mikhailova N."/>
            <person name="Pati A."/>
            <person name="Chen A."/>
            <person name="Palaniappan K."/>
            <person name="Hauser L."/>
            <person name="Chang Y.J."/>
            <person name="Jeffries C.D."/>
            <person name="Munk C."/>
            <person name="Kiss H."/>
            <person name="Chain P."/>
            <person name="Han C."/>
            <person name="Brettin T."/>
            <person name="Detter J.C."/>
            <person name="Schuler E."/>
            <person name="Goker M."/>
            <person name="Rohde M."/>
            <person name="Bristow J."/>
            <person name="Eisen J.A."/>
            <person name="Markowitz V."/>
            <person name="Hugenholtz P."/>
            <person name="Kyrpides N.C."/>
            <person name="Klenk H.P."/>
        </authorList>
    </citation>
    <scope>NUCLEOTIDE SEQUENCE [LARGE SCALE GENOMIC DNA]</scope>
    <source>
        <strain evidence="2 3">DSM 5692</strain>
    </source>
</reference>
<dbReference type="RefSeq" id="WP_015752121.1">
    <property type="nucleotide sequence ID" value="NC_013223.1"/>
</dbReference>
<feature type="region of interest" description="Disordered" evidence="1">
    <location>
        <begin position="447"/>
        <end position="467"/>
    </location>
</feature>
<evidence type="ECO:0000256" key="1">
    <source>
        <dbReference type="SAM" id="MobiDB-lite"/>
    </source>
</evidence>
<keyword evidence="3" id="KW-1185">Reference proteome</keyword>
<dbReference type="HOGENOM" id="CLU_001890_4_0_7"/>
<dbReference type="PROSITE" id="PS00018">
    <property type="entry name" value="EF_HAND_1"/>
    <property type="match status" value="1"/>
</dbReference>
<proteinExistence type="predicted"/>
<dbReference type="InterPro" id="IPR018247">
    <property type="entry name" value="EF_Hand_1_Ca_BS"/>
</dbReference>
<sequence length="1296" mass="142882">MSLPSIVFKASRWTIVFALWAMILGFASVAFSDNGDPELLCSNYEANPPFIASGVMPSTHIILDNSGSMHEFAYQEELAWFDYSSTTSFAARSGFNATQAYTGYFDPYEYYSYNSTEGYFSVDTQNGPWSGNFLNWVSMHRIDIARHVMTGGKYNSTTNTLEVQISDSSDRGRFKVFDDSETRLDLNGQNRHMTPHTEEIVFSLPVSGIHTDWYVYSATSSGDDWSNDGHIATYEHLQVHQAQAPKGVLDNINDRMRLSLFVFDRTGDTKDGAHMLEPIGANATAIKEAINGIYPSTWTPLAESLRTVVGYVQQSDTATASTGPYYEGDDSYSLSPEDDPFYFPSEAQDIYCSQQNVILISDGESTMDEQIAENLHDYDSDNNDPGDYLSSGTDYLDDVALWAHTTDLRSDLAGNQTVDLYTISIFGGGEDLLRDAAVNGGFVDLDGGGQPTASSNGTSEFDRDGDGEPDHFFRAETGEELEGALIQAFSSILNRLSSGSAASVISTSRKGGGAIFQAVFWPNLIDEEGNQVSWVGDVHSLLVDDYGNLYEDDGSVEFGLDDGDSSVILYYDPNAEKTRACSDGKVLNGICNGTAKDINEVEFLWSAMDWLNRGGTLFDAVNQRTEYTVDSTTDNERRYMMTWVDADTDGVVDDGEYQPFTTDLDVDYCSNATINWVRGLDQDGLKSREFWFDTNNDGVADDLGTWRLGDVVHSSPTVVGPPMENYDFYWGDRSYSEFYGKYRDRRYMVYFGGNDGMLHAVNSGFYSSNDKTFYKSHNPGTDSYSQSGAAADLGAEMWSYVPYNLLPHLECLTKDDSNHEYMVDLRPRVFDVKIFFDENGDPIDADHPGGWGTILVSGMRFGGAGTPTEFDQDRFFGSSYCIFDITNPEKAPTFLGEITYDGDDSLEMGYSITTPTVVPVKSGSGLQWYLILGTGPDSLEGTSEESARVVVIPLLEIVDNNGGPDSDFSWQLPGCSSCDPSPTEAGFIKVTSQGGAVGTDFVALDYDFDFFTDILYFGTVEEKKGDWSGGLWQLKIEDEPDPGKWEDKEKIHVDSPITGAPNIGFYGENVWVYFGTGKFWNVADKTDTDTNAFYGIIEPKQTTGPAYNFSTITDSGLVDVTDIRVENGSSDLLCVDGSTNCLPNNGATDTFYELVDHITNTSNVDGWKRTLTGDGERVIGQPTLLGGVVTYSSYLPNDDVCQAEGRSNLYALYYLTGTSWVENVFGDQDPNEPYIGFIKSLGKGMSITPNLHLGKEKGTKVFVQSSTGEILEINQPNLPIKDFRSGSGGWHTHDLE</sequence>
<dbReference type="EMBL" id="CP001734">
    <property type="protein sequence ID" value="ACV68978.1"/>
    <property type="molecule type" value="Genomic_DNA"/>
</dbReference>
<protein>
    <submittedName>
        <fullName evidence="2">Tfp pilus assembly protein tip-associated adhesin PilY1-like protein</fullName>
    </submittedName>
</protein>
<evidence type="ECO:0000313" key="3">
    <source>
        <dbReference type="Proteomes" id="UP000001052"/>
    </source>
</evidence>
<gene>
    <name evidence="2" type="ordered locus">Dret_1694</name>
</gene>